<evidence type="ECO:0000256" key="1">
    <source>
        <dbReference type="ARBA" id="ARBA00022679"/>
    </source>
</evidence>
<dbReference type="InterPro" id="IPR023606">
    <property type="entry name" value="CoA-Trfase_III_dom_1_sf"/>
</dbReference>
<dbReference type="AlphaFoldDB" id="A0A6J5YED2"/>
<dbReference type="GO" id="GO:0008410">
    <property type="term" value="F:CoA-transferase activity"/>
    <property type="evidence" value="ECO:0007669"/>
    <property type="project" value="TreeGrafter"/>
</dbReference>
<dbReference type="InterPro" id="IPR050483">
    <property type="entry name" value="CoA-transferase_III_domain"/>
</dbReference>
<dbReference type="PANTHER" id="PTHR48207:SF3">
    <property type="entry name" value="SUCCINATE--HYDROXYMETHYLGLUTARATE COA-TRANSFERASE"/>
    <property type="match status" value="1"/>
</dbReference>
<dbReference type="InterPro" id="IPR003673">
    <property type="entry name" value="CoA-Trfase_fam_III"/>
</dbReference>
<keyword evidence="1" id="KW-0808">Transferase</keyword>
<reference evidence="2" key="1">
    <citation type="submission" date="2020-05" db="EMBL/GenBank/DDBJ databases">
        <authorList>
            <person name="Chiriac C."/>
            <person name="Salcher M."/>
            <person name="Ghai R."/>
            <person name="Kavagutti S V."/>
        </authorList>
    </citation>
    <scope>NUCLEOTIDE SEQUENCE</scope>
</reference>
<name>A0A6J5YED2_9ZZZZ</name>
<protein>
    <submittedName>
        <fullName evidence="2">Unannotated protein</fullName>
    </submittedName>
</protein>
<sequence>MTGPLEGVKVVELGMWVAGPACAGILADWGADVIKLEPPGGGDPARSFQALFGQMMPDNPVFELDNRSKRGIAIDLRVAEGQQIARQLIADADVFVTNLRRSALEEWGLGPDELLEANPRLVYQLITGYGMEGEDADRPGFDIAAFWARSGIASLLQAPDCPLPFQRGGMGDHPTGSSASAAVCAALFNRERTGKGQLVSTSLLRQGVYTISFDLAITLGWGDHIGIGRREEMGNPAMNNYTASDGRSFWLVGQEISRHWPPLCRAVGHPEWIDDERFSSPMGRRANAAELIGLLDAIFATKTLDEWVVILDGEPELFWAPVNTIDDVLIDAQAHAAGAFIEVPERDGGVMRVASPSDFYGTPWSARGPAPELGEHTREVLEGLGLSSEQIDAMFASGVVA</sequence>
<organism evidence="2">
    <name type="scientific">freshwater metagenome</name>
    <dbReference type="NCBI Taxonomy" id="449393"/>
    <lineage>
        <taxon>unclassified sequences</taxon>
        <taxon>metagenomes</taxon>
        <taxon>ecological metagenomes</taxon>
    </lineage>
</organism>
<dbReference type="InterPro" id="IPR044855">
    <property type="entry name" value="CoA-Trfase_III_dom3_sf"/>
</dbReference>
<dbReference type="PANTHER" id="PTHR48207">
    <property type="entry name" value="SUCCINATE--HYDROXYMETHYLGLUTARATE COA-TRANSFERASE"/>
    <property type="match status" value="1"/>
</dbReference>
<dbReference type="SUPFAM" id="SSF89796">
    <property type="entry name" value="CoA-transferase family III (CaiB/BaiF)"/>
    <property type="match status" value="1"/>
</dbReference>
<proteinExistence type="predicted"/>
<gene>
    <name evidence="2" type="ORF">UFOPK1392_02261</name>
</gene>
<dbReference type="Gene3D" id="3.30.1540.10">
    <property type="entry name" value="formyl-coa transferase, domain 3"/>
    <property type="match status" value="1"/>
</dbReference>
<dbReference type="Gene3D" id="3.40.50.10540">
    <property type="entry name" value="Crotonobetainyl-coa:carnitine coa-transferase, domain 1"/>
    <property type="match status" value="1"/>
</dbReference>
<evidence type="ECO:0000313" key="2">
    <source>
        <dbReference type="EMBL" id="CAB4324490.1"/>
    </source>
</evidence>
<dbReference type="Pfam" id="PF02515">
    <property type="entry name" value="CoA_transf_3"/>
    <property type="match status" value="1"/>
</dbReference>
<dbReference type="EMBL" id="CAEMXZ010000157">
    <property type="protein sequence ID" value="CAB4324490.1"/>
    <property type="molecule type" value="Genomic_DNA"/>
</dbReference>
<accession>A0A6J5YED2</accession>